<keyword evidence="3" id="KW-1185">Reference proteome</keyword>
<dbReference type="GO" id="GO:0016787">
    <property type="term" value="F:hydrolase activity"/>
    <property type="evidence" value="ECO:0007669"/>
    <property type="project" value="UniProtKB-KW"/>
</dbReference>
<evidence type="ECO:0000259" key="1">
    <source>
        <dbReference type="SMART" id="SM00642"/>
    </source>
</evidence>
<dbReference type="PANTHER" id="PTHR10357">
    <property type="entry name" value="ALPHA-AMYLASE FAMILY MEMBER"/>
    <property type="match status" value="1"/>
</dbReference>
<evidence type="ECO:0000313" key="2">
    <source>
        <dbReference type="EMBL" id="MFC0681107.1"/>
    </source>
</evidence>
<dbReference type="SMART" id="SM00642">
    <property type="entry name" value="Aamy"/>
    <property type="match status" value="1"/>
</dbReference>
<dbReference type="Pfam" id="PF00128">
    <property type="entry name" value="Alpha-amylase"/>
    <property type="match status" value="1"/>
</dbReference>
<feature type="domain" description="Glycosyl hydrolase family 13 catalytic" evidence="1">
    <location>
        <begin position="8"/>
        <end position="333"/>
    </location>
</feature>
<keyword evidence="2" id="KW-0378">Hydrolase</keyword>
<dbReference type="Proteomes" id="UP001589896">
    <property type="component" value="Unassembled WGS sequence"/>
</dbReference>
<dbReference type="InterPro" id="IPR013780">
    <property type="entry name" value="Glyco_hydro_b"/>
</dbReference>
<dbReference type="Gene3D" id="3.20.20.80">
    <property type="entry name" value="Glycosidases"/>
    <property type="match status" value="1"/>
</dbReference>
<gene>
    <name evidence="2" type="ORF">ACFFGH_25035</name>
</gene>
<dbReference type="SUPFAM" id="SSF51011">
    <property type="entry name" value="Glycosyl hydrolase domain"/>
    <property type="match status" value="1"/>
</dbReference>
<evidence type="ECO:0000313" key="3">
    <source>
        <dbReference type="Proteomes" id="UP001589896"/>
    </source>
</evidence>
<reference evidence="2 3" key="1">
    <citation type="submission" date="2024-09" db="EMBL/GenBank/DDBJ databases">
        <authorList>
            <person name="Sun Q."/>
            <person name="Mori K."/>
        </authorList>
    </citation>
    <scope>NUCLEOTIDE SEQUENCE [LARGE SCALE GENOMIC DNA]</scope>
    <source>
        <strain evidence="2 3">KCTC 23076</strain>
    </source>
</reference>
<proteinExistence type="predicted"/>
<protein>
    <submittedName>
        <fullName evidence="2">Alpha-amylase family glycosyl hydrolase</fullName>
    </submittedName>
</protein>
<dbReference type="InterPro" id="IPR017853">
    <property type="entry name" value="GH"/>
</dbReference>
<dbReference type="RefSeq" id="WP_386673426.1">
    <property type="nucleotide sequence ID" value="NZ_JBHLTG010000007.1"/>
</dbReference>
<name>A0ABV6RVU5_9GAMM</name>
<accession>A0ABV6RVU5</accession>
<dbReference type="EMBL" id="JBHLTG010000007">
    <property type="protein sequence ID" value="MFC0681107.1"/>
    <property type="molecule type" value="Genomic_DNA"/>
</dbReference>
<dbReference type="InterPro" id="IPR006047">
    <property type="entry name" value="GH13_cat_dom"/>
</dbReference>
<organism evidence="2 3">
    <name type="scientific">Lysobacter korlensis</name>
    <dbReference type="NCBI Taxonomy" id="553636"/>
    <lineage>
        <taxon>Bacteria</taxon>
        <taxon>Pseudomonadati</taxon>
        <taxon>Pseudomonadota</taxon>
        <taxon>Gammaproteobacteria</taxon>
        <taxon>Lysobacterales</taxon>
        <taxon>Lysobacteraceae</taxon>
        <taxon>Lysobacter</taxon>
    </lineage>
</organism>
<dbReference type="SUPFAM" id="SSF51445">
    <property type="entry name" value="(Trans)glycosidases"/>
    <property type="match status" value="1"/>
</dbReference>
<sequence>MLDEIFYGVIPRNVGPDGFRSVTAKLAGWHDLGVTALWISPVNTTPPGNFGYAVTDYFRLRDDVGSQEDFRELVQAAHDRGIRVLMDFVPNHTSDQHPYFQDARDRGTESPHYDFYDRDERGEPTHYFSWTDLPNLNFDNDEVERWITEAFCHWVREFDVDGFRVDVAWGIRQRRPDFWPRLSRAVRELKPDALLLAEASARDAYYVEHGFDAAYDWTDELGHWAWEQVFDDPEQLVPRLHAALTNEGRGFADERRVFRFLNNNDTAARFVTRYGVDMTRVATAMLLTLPGVPCVYVGDEVGAEFEPYRDAGPISWEDRHGLRPHHRRLIRLRRAMPSLRGPGWHPVELDGSAQLYGYVRSLQGGGDPVLVLLNFSGNRAEARPALPAAFRDLTRRSLTDHLTDEPIAAPADGALTINLEPWSARILA</sequence>
<comment type="caution">
    <text evidence="2">The sequence shown here is derived from an EMBL/GenBank/DDBJ whole genome shotgun (WGS) entry which is preliminary data.</text>
</comment>
<dbReference type="Gene3D" id="2.60.40.1180">
    <property type="entry name" value="Golgi alpha-mannosidase II"/>
    <property type="match status" value="1"/>
</dbReference>